<sequence length="364" mass="40967">MALLLFVLQSISGIPPIPSGYNPATWVLEITTPATEERLHVDFADAYRNSQLFREVETSIQQFSQTPAGSEPLKFSSTYSQNSWSQFLLCIWKQNHVYWRSPQYNAMRLIFTALSALIVGTVFWDMGSKRGSAQELVVVMGALYAACLFLGVNNASSVQPIVSIERTVFYREKAAGMYSPIPYAAAQGLVEIPYVFAQTIIFGVITYFMVNFELTAGKFFLYLAFMFLTFTYFTFYGMMAVGLTPNLHLAAVISSAFYSLWNLLSGFLVYKPFIPKWWIWFYYLCLVSWTLRGIITSQLGNVETYLVGPGFHGTVKDYLAVTLGYDPEINGVSAVSVSVIILVCFVLFFFGSFAVSVKVLNFQR</sequence>
<evidence type="ECO:0000313" key="2">
    <source>
        <dbReference type="Proteomes" id="UP000828941"/>
    </source>
</evidence>
<proteinExistence type="predicted"/>
<gene>
    <name evidence="1" type="ORF">L6164_028623</name>
</gene>
<dbReference type="EMBL" id="CM039437">
    <property type="protein sequence ID" value="KAI4305246.1"/>
    <property type="molecule type" value="Genomic_DNA"/>
</dbReference>
<evidence type="ECO:0000313" key="1">
    <source>
        <dbReference type="EMBL" id="KAI4305246.1"/>
    </source>
</evidence>
<comment type="caution">
    <text evidence="1">The sequence shown here is derived from an EMBL/GenBank/DDBJ whole genome shotgun (WGS) entry which is preliminary data.</text>
</comment>
<reference evidence="1 2" key="1">
    <citation type="journal article" date="2022" name="DNA Res.">
        <title>Chromosomal-level genome assembly of the orchid tree Bauhinia variegata (Leguminosae; Cercidoideae) supports the allotetraploid origin hypothesis of Bauhinia.</title>
        <authorList>
            <person name="Zhong Y."/>
            <person name="Chen Y."/>
            <person name="Zheng D."/>
            <person name="Pang J."/>
            <person name="Liu Y."/>
            <person name="Luo S."/>
            <person name="Meng S."/>
            <person name="Qian L."/>
            <person name="Wei D."/>
            <person name="Dai S."/>
            <person name="Zhou R."/>
        </authorList>
    </citation>
    <scope>NUCLEOTIDE SEQUENCE [LARGE SCALE GENOMIC DNA]</scope>
    <source>
        <strain evidence="1">BV-YZ2020</strain>
    </source>
</reference>
<name>A0ACB9L698_BAUVA</name>
<protein>
    <submittedName>
        <fullName evidence="1">Uncharacterized protein</fullName>
    </submittedName>
</protein>
<accession>A0ACB9L698</accession>
<keyword evidence="2" id="KW-1185">Reference proteome</keyword>
<organism evidence="1 2">
    <name type="scientific">Bauhinia variegata</name>
    <name type="common">Purple orchid tree</name>
    <name type="synonym">Phanera variegata</name>
    <dbReference type="NCBI Taxonomy" id="167791"/>
    <lineage>
        <taxon>Eukaryota</taxon>
        <taxon>Viridiplantae</taxon>
        <taxon>Streptophyta</taxon>
        <taxon>Embryophyta</taxon>
        <taxon>Tracheophyta</taxon>
        <taxon>Spermatophyta</taxon>
        <taxon>Magnoliopsida</taxon>
        <taxon>eudicotyledons</taxon>
        <taxon>Gunneridae</taxon>
        <taxon>Pentapetalae</taxon>
        <taxon>rosids</taxon>
        <taxon>fabids</taxon>
        <taxon>Fabales</taxon>
        <taxon>Fabaceae</taxon>
        <taxon>Cercidoideae</taxon>
        <taxon>Cercideae</taxon>
        <taxon>Bauhiniinae</taxon>
        <taxon>Bauhinia</taxon>
    </lineage>
</organism>
<dbReference type="Proteomes" id="UP000828941">
    <property type="component" value="Chromosome 12"/>
</dbReference>